<evidence type="ECO:0000256" key="2">
    <source>
        <dbReference type="ARBA" id="ARBA00022257"/>
    </source>
</evidence>
<dbReference type="CDD" id="cd16573">
    <property type="entry name" value="RING-HC_TFB3-like"/>
    <property type="match status" value="1"/>
</dbReference>
<protein>
    <recommendedName>
        <fullName evidence="2">RNA polymerase II transcription factor B subunit 3</fullName>
    </recommendedName>
    <alternativeName>
        <fullName evidence="8">RNA polymerase II transcription factor B 38 kDa subunit</fullName>
    </alternativeName>
    <alternativeName>
        <fullName evidence="7">RNA polymerase II transcription factor B p38 subunit</fullName>
    </alternativeName>
</protein>
<keyword evidence="12" id="KW-0808">Transferase</keyword>
<dbReference type="GO" id="GO:0061575">
    <property type="term" value="F:cyclin-dependent protein serine/threonine kinase activator activity"/>
    <property type="evidence" value="ECO:0007669"/>
    <property type="project" value="InterPro"/>
</dbReference>
<evidence type="ECO:0000256" key="5">
    <source>
        <dbReference type="ARBA" id="ARBA00022833"/>
    </source>
</evidence>
<feature type="region of interest" description="Disordered" evidence="10">
    <location>
        <begin position="153"/>
        <end position="197"/>
    </location>
</feature>
<evidence type="ECO:0000256" key="3">
    <source>
        <dbReference type="ARBA" id="ARBA00022723"/>
    </source>
</evidence>
<dbReference type="FunFam" id="3.30.40.10:FF:000037">
    <property type="entry name" value="Cdk-activating kinase assembly factor MAT1, centre"/>
    <property type="match status" value="1"/>
</dbReference>
<keyword evidence="3" id="KW-0479">Metal-binding</keyword>
<evidence type="ECO:0000256" key="9">
    <source>
        <dbReference type="PROSITE-ProRule" id="PRU00175"/>
    </source>
</evidence>
<evidence type="ECO:0000256" key="8">
    <source>
        <dbReference type="ARBA" id="ARBA00033277"/>
    </source>
</evidence>
<dbReference type="Pfam" id="PF06391">
    <property type="entry name" value="MAT1"/>
    <property type="match status" value="1"/>
</dbReference>
<dbReference type="OrthoDB" id="5963at2759"/>
<dbReference type="InterPro" id="IPR001841">
    <property type="entry name" value="Znf_RING"/>
</dbReference>
<dbReference type="GO" id="GO:0016301">
    <property type="term" value="F:kinase activity"/>
    <property type="evidence" value="ECO:0007669"/>
    <property type="project" value="UniProtKB-KW"/>
</dbReference>
<keyword evidence="5" id="KW-0862">Zinc</keyword>
<feature type="compositionally biased region" description="Basic and acidic residues" evidence="10">
    <location>
        <begin position="168"/>
        <end position="197"/>
    </location>
</feature>
<dbReference type="InterPro" id="IPR004575">
    <property type="entry name" value="MAT1/Tfb3"/>
</dbReference>
<dbReference type="EMBL" id="ML991772">
    <property type="protein sequence ID" value="KAF2239494.1"/>
    <property type="molecule type" value="Genomic_DNA"/>
</dbReference>
<dbReference type="SUPFAM" id="SSF57850">
    <property type="entry name" value="RING/U-box"/>
    <property type="match status" value="1"/>
</dbReference>
<dbReference type="NCBIfam" id="TIGR00570">
    <property type="entry name" value="cdk7"/>
    <property type="match status" value="1"/>
</dbReference>
<evidence type="ECO:0000313" key="13">
    <source>
        <dbReference type="Proteomes" id="UP000800092"/>
    </source>
</evidence>
<dbReference type="GO" id="GO:0070985">
    <property type="term" value="C:transcription factor TFIIK complex"/>
    <property type="evidence" value="ECO:0007669"/>
    <property type="project" value="UniProtKB-ARBA"/>
</dbReference>
<dbReference type="Pfam" id="PF17121">
    <property type="entry name" value="zf-C3HC4_5"/>
    <property type="match status" value="1"/>
</dbReference>
<feature type="domain" description="RING-type" evidence="11">
    <location>
        <begin position="23"/>
        <end position="66"/>
    </location>
</feature>
<dbReference type="PANTHER" id="PTHR12683">
    <property type="entry name" value="CDK-ACTIVATING KINASE ASSEMBLY FACTOR MAT1"/>
    <property type="match status" value="1"/>
</dbReference>
<evidence type="ECO:0000256" key="1">
    <source>
        <dbReference type="ARBA" id="ARBA00004123"/>
    </source>
</evidence>
<dbReference type="GO" id="GO:0006357">
    <property type="term" value="P:regulation of transcription by RNA polymerase II"/>
    <property type="evidence" value="ECO:0007669"/>
    <property type="project" value="TreeGrafter"/>
</dbReference>
<dbReference type="Gene3D" id="3.30.40.10">
    <property type="entry name" value="Zinc/RING finger domain, C3HC4 (zinc finger)"/>
    <property type="match status" value="1"/>
</dbReference>
<feature type="compositionally biased region" description="Polar residues" evidence="10">
    <location>
        <begin position="153"/>
        <end position="167"/>
    </location>
</feature>
<gene>
    <name evidence="12" type="ORF">EV356DRAFT_459289</name>
</gene>
<dbReference type="InterPro" id="IPR013083">
    <property type="entry name" value="Znf_RING/FYVE/PHD"/>
</dbReference>
<sequence length="370" mass="42202">MSRVAQRGGASSANRAGDGEDICPVCKTSRYLNPNMRFLVNPECYHKMCESCVDRIFSHGPAQCPVAGCRRTLRKNKFRKQTFEDIQVEREVDIRRRVADVFNRREEDFDTLLDYNNYLNDVEDLTFNLIYKIDLEESEKKLESYRLDNEQSISQNKALASQESQSAEMRKMMEQEQAKLRREAARREEEQLRREREEGRQEVINKLAAGDGDASKIARESHSIVLKKSSARRAALERQQQLTNESNGATKTNFSIKGLKQKVEPEPEKPYDPFGGLSDARDSYVLQDDYDVDWLRSFKQDPRHNVGGYDFKEFYDRALCDAFSGLGVFIEDEMAGKELSSIAPGSVTAAAQAVTEGNTNEAKIIAEDVF</sequence>
<name>A0A6A6HMX9_VIRVR</name>
<keyword evidence="4 9" id="KW-0863">Zinc-finger</keyword>
<dbReference type="GO" id="GO:0006289">
    <property type="term" value="P:nucleotide-excision repair"/>
    <property type="evidence" value="ECO:0007669"/>
    <property type="project" value="InterPro"/>
</dbReference>
<accession>A0A6A6HMX9</accession>
<dbReference type="AlphaFoldDB" id="A0A6A6HMX9"/>
<keyword evidence="6" id="KW-0539">Nucleus</keyword>
<evidence type="ECO:0000256" key="10">
    <source>
        <dbReference type="SAM" id="MobiDB-lite"/>
    </source>
</evidence>
<evidence type="ECO:0000256" key="7">
    <source>
        <dbReference type="ARBA" id="ARBA00029873"/>
    </source>
</evidence>
<evidence type="ECO:0000313" key="12">
    <source>
        <dbReference type="EMBL" id="KAF2239494.1"/>
    </source>
</evidence>
<dbReference type="Proteomes" id="UP000800092">
    <property type="component" value="Unassembled WGS sequence"/>
</dbReference>
<evidence type="ECO:0000256" key="4">
    <source>
        <dbReference type="ARBA" id="ARBA00022771"/>
    </source>
</evidence>
<evidence type="ECO:0000259" key="11">
    <source>
        <dbReference type="PROSITE" id="PS50089"/>
    </source>
</evidence>
<comment type="subcellular location">
    <subcellularLocation>
        <location evidence="1">Nucleus</location>
    </subcellularLocation>
</comment>
<organism evidence="12 13">
    <name type="scientific">Viridothelium virens</name>
    <name type="common">Speckled blister lichen</name>
    <name type="synonym">Trypethelium virens</name>
    <dbReference type="NCBI Taxonomy" id="1048519"/>
    <lineage>
        <taxon>Eukaryota</taxon>
        <taxon>Fungi</taxon>
        <taxon>Dikarya</taxon>
        <taxon>Ascomycota</taxon>
        <taxon>Pezizomycotina</taxon>
        <taxon>Dothideomycetes</taxon>
        <taxon>Dothideomycetes incertae sedis</taxon>
        <taxon>Trypetheliales</taxon>
        <taxon>Trypetheliaceae</taxon>
        <taxon>Viridothelium</taxon>
    </lineage>
</organism>
<keyword evidence="13" id="KW-1185">Reference proteome</keyword>
<dbReference type="GO" id="GO:0008270">
    <property type="term" value="F:zinc ion binding"/>
    <property type="evidence" value="ECO:0007669"/>
    <property type="project" value="UniProtKB-KW"/>
</dbReference>
<dbReference type="InterPro" id="IPR017907">
    <property type="entry name" value="Znf_RING_CS"/>
</dbReference>
<evidence type="ECO:0000256" key="6">
    <source>
        <dbReference type="ARBA" id="ARBA00023242"/>
    </source>
</evidence>
<keyword evidence="12" id="KW-0418">Kinase</keyword>
<dbReference type="PROSITE" id="PS00518">
    <property type="entry name" value="ZF_RING_1"/>
    <property type="match status" value="1"/>
</dbReference>
<proteinExistence type="predicted"/>
<dbReference type="PANTHER" id="PTHR12683:SF13">
    <property type="entry name" value="CDK-ACTIVATING KINASE ASSEMBLY FACTOR MAT1"/>
    <property type="match status" value="1"/>
</dbReference>
<dbReference type="InterPro" id="IPR015877">
    <property type="entry name" value="MAT1_centre"/>
</dbReference>
<reference evidence="12" key="1">
    <citation type="journal article" date="2020" name="Stud. Mycol.">
        <title>101 Dothideomycetes genomes: a test case for predicting lifestyles and emergence of pathogens.</title>
        <authorList>
            <person name="Haridas S."/>
            <person name="Albert R."/>
            <person name="Binder M."/>
            <person name="Bloem J."/>
            <person name="Labutti K."/>
            <person name="Salamov A."/>
            <person name="Andreopoulos B."/>
            <person name="Baker S."/>
            <person name="Barry K."/>
            <person name="Bills G."/>
            <person name="Bluhm B."/>
            <person name="Cannon C."/>
            <person name="Castanera R."/>
            <person name="Culley D."/>
            <person name="Daum C."/>
            <person name="Ezra D."/>
            <person name="Gonzalez J."/>
            <person name="Henrissat B."/>
            <person name="Kuo A."/>
            <person name="Liang C."/>
            <person name="Lipzen A."/>
            <person name="Lutzoni F."/>
            <person name="Magnuson J."/>
            <person name="Mondo S."/>
            <person name="Nolan M."/>
            <person name="Ohm R."/>
            <person name="Pangilinan J."/>
            <person name="Park H.-J."/>
            <person name="Ramirez L."/>
            <person name="Alfaro M."/>
            <person name="Sun H."/>
            <person name="Tritt A."/>
            <person name="Yoshinaga Y."/>
            <person name="Zwiers L.-H."/>
            <person name="Turgeon B."/>
            <person name="Goodwin S."/>
            <person name="Spatafora J."/>
            <person name="Crous P."/>
            <person name="Grigoriev I."/>
        </authorList>
    </citation>
    <scope>NUCLEOTIDE SEQUENCE</scope>
    <source>
        <strain evidence="12">Tuck. ex Michener</strain>
    </source>
</reference>
<dbReference type="PROSITE" id="PS50089">
    <property type="entry name" value="ZF_RING_2"/>
    <property type="match status" value="1"/>
</dbReference>